<evidence type="ECO:0000256" key="1">
    <source>
        <dbReference type="SAM" id="Phobius"/>
    </source>
</evidence>
<dbReference type="EnsemblPlants" id="ORUFI09G14590.1">
    <property type="protein sequence ID" value="ORUFI09G14590.1"/>
    <property type="gene ID" value="ORUFI09G14590"/>
</dbReference>
<reference evidence="2" key="2">
    <citation type="submission" date="2015-06" db="UniProtKB">
        <authorList>
            <consortium name="EnsemblPlants"/>
        </authorList>
    </citation>
    <scope>IDENTIFICATION</scope>
</reference>
<keyword evidence="1" id="KW-0472">Membrane</keyword>
<dbReference type="HOGENOM" id="CLU_2430909_0_0_1"/>
<name>A0A0E0QSN2_ORYRU</name>
<protein>
    <submittedName>
        <fullName evidence="2">Uncharacterized protein</fullName>
    </submittedName>
</protein>
<feature type="transmembrane region" description="Helical" evidence="1">
    <location>
        <begin position="42"/>
        <end position="61"/>
    </location>
</feature>
<evidence type="ECO:0000313" key="2">
    <source>
        <dbReference type="EnsemblPlants" id="ORUFI09G14590.1"/>
    </source>
</evidence>
<dbReference type="Gramene" id="ORUFI09G14590.1">
    <property type="protein sequence ID" value="ORUFI09G14590.1"/>
    <property type="gene ID" value="ORUFI09G14590"/>
</dbReference>
<keyword evidence="1" id="KW-1133">Transmembrane helix</keyword>
<sequence>MNQNGRKGTFASIRDVWVALVSIRALATITATIGGIDTVTVATNTSVGSSVLFCFLAFFPFNCPIQDSGNHPLVRITEYCGVDISGTKVEC</sequence>
<dbReference type="Proteomes" id="UP000008022">
    <property type="component" value="Unassembled WGS sequence"/>
</dbReference>
<proteinExistence type="predicted"/>
<dbReference type="AlphaFoldDB" id="A0A0E0QSN2"/>
<keyword evidence="1" id="KW-0812">Transmembrane</keyword>
<keyword evidence="3" id="KW-1185">Reference proteome</keyword>
<organism evidence="2 3">
    <name type="scientific">Oryza rufipogon</name>
    <name type="common">Brownbeard rice</name>
    <name type="synonym">Asian wild rice</name>
    <dbReference type="NCBI Taxonomy" id="4529"/>
    <lineage>
        <taxon>Eukaryota</taxon>
        <taxon>Viridiplantae</taxon>
        <taxon>Streptophyta</taxon>
        <taxon>Embryophyta</taxon>
        <taxon>Tracheophyta</taxon>
        <taxon>Spermatophyta</taxon>
        <taxon>Magnoliopsida</taxon>
        <taxon>Liliopsida</taxon>
        <taxon>Poales</taxon>
        <taxon>Poaceae</taxon>
        <taxon>BOP clade</taxon>
        <taxon>Oryzoideae</taxon>
        <taxon>Oryzeae</taxon>
        <taxon>Oryzinae</taxon>
        <taxon>Oryza</taxon>
    </lineage>
</organism>
<reference evidence="3" key="1">
    <citation type="submission" date="2013-06" db="EMBL/GenBank/DDBJ databases">
        <authorList>
            <person name="Zhao Q."/>
        </authorList>
    </citation>
    <scope>NUCLEOTIDE SEQUENCE</scope>
    <source>
        <strain evidence="3">cv. W1943</strain>
    </source>
</reference>
<evidence type="ECO:0000313" key="3">
    <source>
        <dbReference type="Proteomes" id="UP000008022"/>
    </source>
</evidence>
<accession>A0A0E0QSN2</accession>
<feature type="transmembrane region" description="Helical" evidence="1">
    <location>
        <begin position="16"/>
        <end position="36"/>
    </location>
</feature>